<evidence type="ECO:0000313" key="3">
    <source>
        <dbReference type="Proteomes" id="UP001063166"/>
    </source>
</evidence>
<feature type="region of interest" description="Disordered" evidence="1">
    <location>
        <begin position="1"/>
        <end position="21"/>
    </location>
</feature>
<evidence type="ECO:0000313" key="2">
    <source>
        <dbReference type="EMBL" id="GLB44491.1"/>
    </source>
</evidence>
<dbReference type="AlphaFoldDB" id="A0A9P3Q0H4"/>
<dbReference type="Proteomes" id="UP001063166">
    <property type="component" value="Unassembled WGS sequence"/>
</dbReference>
<dbReference type="EMBL" id="BRPK01000017">
    <property type="protein sequence ID" value="GLB44491.1"/>
    <property type="molecule type" value="Genomic_DNA"/>
</dbReference>
<protein>
    <submittedName>
        <fullName evidence="2">Cytidine and deoxycytidylate deaminase zinc-binding region</fullName>
    </submittedName>
</protein>
<accession>A0A9P3Q0H4</accession>
<name>A0A9P3Q0H4_LYOSH</name>
<evidence type="ECO:0000256" key="1">
    <source>
        <dbReference type="SAM" id="MobiDB-lite"/>
    </source>
</evidence>
<reference evidence="2" key="1">
    <citation type="submission" date="2022-07" db="EMBL/GenBank/DDBJ databases">
        <title>The genome of Lyophyllum shimeji provides insight into the initial evolution of ectomycorrhizal fungal genome.</title>
        <authorList>
            <person name="Kobayashi Y."/>
            <person name="Shibata T."/>
            <person name="Hirakawa H."/>
            <person name="Shigenobu S."/>
            <person name="Nishiyama T."/>
            <person name="Yamada A."/>
            <person name="Hasebe M."/>
            <person name="Kawaguchi M."/>
        </authorList>
    </citation>
    <scope>NUCLEOTIDE SEQUENCE</scope>
    <source>
        <strain evidence="2">AT787</strain>
    </source>
</reference>
<dbReference type="OrthoDB" id="9972196at2759"/>
<comment type="caution">
    <text evidence="2">The sequence shown here is derived from an EMBL/GenBank/DDBJ whole genome shotgun (WGS) entry which is preliminary data.</text>
</comment>
<keyword evidence="3" id="KW-1185">Reference proteome</keyword>
<proteinExistence type="predicted"/>
<sequence length="160" mass="18110">MEGRRVARYTNRSQPGERRQNQLLKLSSLPHHSRLPKSQTAARQCRTNLCVYLTRGINVASMSPVLFSLGSVIAEGGKVYSSCFNHQRPRYDEAFARTADKRASMHAEMHAVFNVSGGKAPPLKWQLRASFVQCTEQPPQESRSWPRECLTKIAVHESTR</sequence>
<organism evidence="2 3">
    <name type="scientific">Lyophyllum shimeji</name>
    <name type="common">Hon-shimeji</name>
    <name type="synonym">Tricholoma shimeji</name>
    <dbReference type="NCBI Taxonomy" id="47721"/>
    <lineage>
        <taxon>Eukaryota</taxon>
        <taxon>Fungi</taxon>
        <taxon>Dikarya</taxon>
        <taxon>Basidiomycota</taxon>
        <taxon>Agaricomycotina</taxon>
        <taxon>Agaricomycetes</taxon>
        <taxon>Agaricomycetidae</taxon>
        <taxon>Agaricales</taxon>
        <taxon>Tricholomatineae</taxon>
        <taxon>Lyophyllaceae</taxon>
        <taxon>Lyophyllum</taxon>
    </lineage>
</organism>
<gene>
    <name evidence="2" type="ORF">LshimejAT787_1701180</name>
</gene>